<dbReference type="InterPro" id="IPR010121">
    <property type="entry name" value="Pyruvate_phosphate_dikinase"/>
</dbReference>
<evidence type="ECO:0000259" key="1">
    <source>
        <dbReference type="Pfam" id="PF02896"/>
    </source>
</evidence>
<name>K1TYQ7_9ZZZZ</name>
<comment type="caution">
    <text evidence="2">The sequence shown here is derived from an EMBL/GenBank/DDBJ whole genome shotgun (WGS) entry which is preliminary data.</text>
</comment>
<dbReference type="GO" id="GO:0050242">
    <property type="term" value="F:pyruvate, phosphate dikinase activity"/>
    <property type="evidence" value="ECO:0007669"/>
    <property type="project" value="InterPro"/>
</dbReference>
<keyword evidence="2" id="KW-0808">Transferase</keyword>
<dbReference type="SUPFAM" id="SSF51621">
    <property type="entry name" value="Phosphoenolpyruvate/pyruvate domain"/>
    <property type="match status" value="1"/>
</dbReference>
<dbReference type="Gene3D" id="3.20.20.60">
    <property type="entry name" value="Phosphoenolpyruvate-binding domains"/>
    <property type="match status" value="1"/>
</dbReference>
<gene>
    <name evidence="2" type="ORF">OBE_02751</name>
</gene>
<dbReference type="Pfam" id="PF02896">
    <property type="entry name" value="PEP-utilizers_C"/>
    <property type="match status" value="1"/>
</dbReference>
<proteinExistence type="predicted"/>
<accession>K1TYQ7</accession>
<dbReference type="EMBL" id="AJWZ01001803">
    <property type="protein sequence ID" value="EKC72724.1"/>
    <property type="molecule type" value="Genomic_DNA"/>
</dbReference>
<dbReference type="AlphaFoldDB" id="K1TYQ7"/>
<sequence>DAQGKTVEQIKAIIASLHEFNPMMGHRGLRLAVTYPEIAKMQTKAVIRAAINVQKAHPDWTVAPEIMIPLSCDAKELKYVKDIVVETADAEIAAAGSDMKYEVGTMIEIPRAALTAGDIAKEAEFFCFGTNDLTQMTYGFSRDDAGKFLGAYYDKKIFESDPFAKLDQVG</sequence>
<dbReference type="InterPro" id="IPR015813">
    <property type="entry name" value="Pyrv/PenolPyrv_kinase-like_dom"/>
</dbReference>
<dbReference type="EC" id="2.7.-.-" evidence="2"/>
<dbReference type="InterPro" id="IPR000121">
    <property type="entry name" value="PEP_util_C"/>
</dbReference>
<feature type="non-terminal residue" evidence="2">
    <location>
        <position position="170"/>
    </location>
</feature>
<dbReference type="InterPro" id="IPR040442">
    <property type="entry name" value="Pyrv_kinase-like_dom_sf"/>
</dbReference>
<dbReference type="PANTHER" id="PTHR22931">
    <property type="entry name" value="PHOSPHOENOLPYRUVATE DIKINASE-RELATED"/>
    <property type="match status" value="1"/>
</dbReference>
<feature type="domain" description="PEP-utilising enzyme C-terminal" evidence="1">
    <location>
        <begin position="14"/>
        <end position="146"/>
    </location>
</feature>
<dbReference type="PANTHER" id="PTHR22931:SF9">
    <property type="entry name" value="PYRUVATE, PHOSPHATE DIKINASE 1, CHLOROPLASTIC"/>
    <property type="match status" value="1"/>
</dbReference>
<reference evidence="2" key="1">
    <citation type="journal article" date="2013" name="Environ. Microbiol.">
        <title>Microbiota from the distal guts of lean and obese adolescents exhibit partial functional redundancy besides clear differences in community structure.</title>
        <authorList>
            <person name="Ferrer M."/>
            <person name="Ruiz A."/>
            <person name="Lanza F."/>
            <person name="Haange S.B."/>
            <person name="Oberbach A."/>
            <person name="Till H."/>
            <person name="Bargiela R."/>
            <person name="Campoy C."/>
            <person name="Segura M.T."/>
            <person name="Richter M."/>
            <person name="von Bergen M."/>
            <person name="Seifert J."/>
            <person name="Suarez A."/>
        </authorList>
    </citation>
    <scope>NUCLEOTIDE SEQUENCE</scope>
</reference>
<protein>
    <submittedName>
        <fullName evidence="2">Protein containing PEP-utilizing enzyme domain protein</fullName>
        <ecNumber evidence="2">2.7.-.-</ecNumber>
    </submittedName>
</protein>
<feature type="non-terminal residue" evidence="2">
    <location>
        <position position="1"/>
    </location>
</feature>
<organism evidence="2">
    <name type="scientific">human gut metagenome</name>
    <dbReference type="NCBI Taxonomy" id="408170"/>
    <lineage>
        <taxon>unclassified sequences</taxon>
        <taxon>metagenomes</taxon>
        <taxon>organismal metagenomes</taxon>
    </lineage>
</organism>
<evidence type="ECO:0000313" key="2">
    <source>
        <dbReference type="EMBL" id="EKC72724.1"/>
    </source>
</evidence>